<name>A0A387H9Q9_9ACTN</name>
<gene>
    <name evidence="2" type="ORF">DWB77_01515</name>
</gene>
<feature type="region of interest" description="Disordered" evidence="1">
    <location>
        <begin position="109"/>
        <end position="130"/>
    </location>
</feature>
<dbReference type="RefSeq" id="WP_246033449.1">
    <property type="nucleotide sequence ID" value="NZ_CP032698.1"/>
</dbReference>
<accession>A0A387H9Q9</accession>
<evidence type="ECO:0000313" key="2">
    <source>
        <dbReference type="EMBL" id="AYG79401.1"/>
    </source>
</evidence>
<evidence type="ECO:0000256" key="1">
    <source>
        <dbReference type="SAM" id="MobiDB-lite"/>
    </source>
</evidence>
<dbReference type="AlphaFoldDB" id="A0A387H9Q9"/>
<feature type="compositionally biased region" description="Basic and acidic residues" evidence="1">
    <location>
        <begin position="1"/>
        <end position="10"/>
    </location>
</feature>
<protein>
    <submittedName>
        <fullName evidence="2">Uncharacterized protein</fullName>
    </submittedName>
</protein>
<organism evidence="2 3">
    <name type="scientific">Streptomyces hundungensis</name>
    <dbReference type="NCBI Taxonomy" id="1077946"/>
    <lineage>
        <taxon>Bacteria</taxon>
        <taxon>Bacillati</taxon>
        <taxon>Actinomycetota</taxon>
        <taxon>Actinomycetes</taxon>
        <taxon>Kitasatosporales</taxon>
        <taxon>Streptomycetaceae</taxon>
        <taxon>Streptomyces</taxon>
    </lineage>
</organism>
<keyword evidence="3" id="KW-1185">Reference proteome</keyword>
<feature type="region of interest" description="Disordered" evidence="1">
    <location>
        <begin position="1"/>
        <end position="28"/>
    </location>
</feature>
<reference evidence="2 3" key="1">
    <citation type="submission" date="2018-10" db="EMBL/GenBank/DDBJ databases">
        <title>Relationship between Morphology and Antimicrobial Activity in Streptomyces.</title>
        <authorList>
            <person name="Kang H.J."/>
            <person name="Kim S.B."/>
        </authorList>
    </citation>
    <scope>NUCLEOTIDE SEQUENCE [LARGE SCALE GENOMIC DNA]</scope>
    <source>
        <strain evidence="2 3">BH38</strain>
    </source>
</reference>
<dbReference type="EMBL" id="CP032698">
    <property type="protein sequence ID" value="AYG79401.1"/>
    <property type="molecule type" value="Genomic_DNA"/>
</dbReference>
<sequence length="176" mass="19271">MSAHSDRPAEPHTGTDPGPRAQPRTRSRTRTVVITVVSVAVALGFAGVVAVPAAKDWYQNRHDEAASYSSGKEAKADRASVPRWLPDGAKRVEYAMKTTGGDRLLKATLPTPTLPTDCKPHRPGATPRPPAIKATWFPRNAERHISARCDLYYAYLEGNTLYAWQAHDDWVAANKA</sequence>
<evidence type="ECO:0000313" key="3">
    <source>
        <dbReference type="Proteomes" id="UP000271554"/>
    </source>
</evidence>
<dbReference type="Proteomes" id="UP000271554">
    <property type="component" value="Chromosome"/>
</dbReference>
<dbReference type="KEGG" id="shun:DWB77_01515"/>
<proteinExistence type="predicted"/>